<dbReference type="GO" id="GO:0000381">
    <property type="term" value="P:regulation of alternative mRNA splicing, via spliceosome"/>
    <property type="evidence" value="ECO:0007669"/>
    <property type="project" value="TreeGrafter"/>
</dbReference>
<dbReference type="SUPFAM" id="SSF54791">
    <property type="entry name" value="Eukaryotic type KH-domain (KH-domain type I)"/>
    <property type="match status" value="1"/>
</dbReference>
<dbReference type="PANTHER" id="PTHR11208:SF42">
    <property type="entry name" value="QUAKING RELATED 54B, ISOFORM E"/>
    <property type="match status" value="1"/>
</dbReference>
<dbReference type="AlphaFoldDB" id="A0A084WT51"/>
<feature type="region of interest" description="Disordered" evidence="2">
    <location>
        <begin position="255"/>
        <end position="280"/>
    </location>
</feature>
<dbReference type="OrthoDB" id="6777263at2759"/>
<proteinExistence type="predicted"/>
<dbReference type="InterPro" id="IPR045071">
    <property type="entry name" value="BBP-like"/>
</dbReference>
<reference evidence="4 6" key="1">
    <citation type="journal article" date="2014" name="BMC Genomics">
        <title>Genome sequence of Anopheles sinensis provides insight into genetics basis of mosquito competence for malaria parasites.</title>
        <authorList>
            <person name="Zhou D."/>
            <person name="Zhang D."/>
            <person name="Ding G."/>
            <person name="Shi L."/>
            <person name="Hou Q."/>
            <person name="Ye Y."/>
            <person name="Xu Y."/>
            <person name="Zhou H."/>
            <person name="Xiong C."/>
            <person name="Li S."/>
            <person name="Yu J."/>
            <person name="Hong S."/>
            <person name="Yu X."/>
            <person name="Zou P."/>
            <person name="Chen C."/>
            <person name="Chang X."/>
            <person name="Wang W."/>
            <person name="Lv Y."/>
            <person name="Sun Y."/>
            <person name="Ma L."/>
            <person name="Shen B."/>
            <person name="Zhu C."/>
        </authorList>
    </citation>
    <scope>NUCLEOTIDE SEQUENCE [LARGE SCALE GENOMIC DNA]</scope>
</reference>
<dbReference type="STRING" id="74873.A0A084WT51"/>
<feature type="domain" description="K Homology" evidence="3">
    <location>
        <begin position="117"/>
        <end position="215"/>
    </location>
</feature>
<evidence type="ECO:0000256" key="2">
    <source>
        <dbReference type="SAM" id="MobiDB-lite"/>
    </source>
</evidence>
<dbReference type="EMBL" id="ATLV01026841">
    <property type="status" value="NOT_ANNOTATED_CDS"/>
    <property type="molecule type" value="Genomic_DNA"/>
</dbReference>
<dbReference type="InterPro" id="IPR036612">
    <property type="entry name" value="KH_dom_type_1_sf"/>
</dbReference>
<name>A0A084WT51_ANOSI</name>
<evidence type="ECO:0000313" key="6">
    <source>
        <dbReference type="Proteomes" id="UP000030765"/>
    </source>
</evidence>
<dbReference type="EMBL" id="KE525419">
    <property type="protein sequence ID" value="KFB53395.1"/>
    <property type="molecule type" value="Genomic_DNA"/>
</dbReference>
<dbReference type="OMA" id="ETIGIRW"/>
<dbReference type="VEuPathDB" id="VectorBase:ASIS020613"/>
<feature type="region of interest" description="Disordered" evidence="2">
    <location>
        <begin position="1"/>
        <end position="41"/>
    </location>
</feature>
<protein>
    <submittedName>
        <fullName evidence="4">AGAP003356-PA-like protein</fullName>
    </submittedName>
</protein>
<keyword evidence="6" id="KW-1185">Reference proteome</keyword>
<dbReference type="CDD" id="cd22384">
    <property type="entry name" value="KH-I_KHDRBS"/>
    <property type="match status" value="1"/>
</dbReference>
<accession>A0A084WT51</accession>
<dbReference type="Gene3D" id="3.30.1370.10">
    <property type="entry name" value="K Homology domain, type 1"/>
    <property type="match status" value="1"/>
</dbReference>
<keyword evidence="1" id="KW-0694">RNA-binding</keyword>
<dbReference type="VEuPathDB" id="VectorBase:ASIC021712"/>
<evidence type="ECO:0000256" key="1">
    <source>
        <dbReference type="ARBA" id="ARBA00022884"/>
    </source>
</evidence>
<evidence type="ECO:0000313" key="4">
    <source>
        <dbReference type="EMBL" id="KFB53395.1"/>
    </source>
</evidence>
<gene>
    <name evidence="4" type="ORF">ZHAS_00021712</name>
</gene>
<organism evidence="4">
    <name type="scientific">Anopheles sinensis</name>
    <name type="common">Mosquito</name>
    <dbReference type="NCBI Taxonomy" id="74873"/>
    <lineage>
        <taxon>Eukaryota</taxon>
        <taxon>Metazoa</taxon>
        <taxon>Ecdysozoa</taxon>
        <taxon>Arthropoda</taxon>
        <taxon>Hexapoda</taxon>
        <taxon>Insecta</taxon>
        <taxon>Pterygota</taxon>
        <taxon>Neoptera</taxon>
        <taxon>Endopterygota</taxon>
        <taxon>Diptera</taxon>
        <taxon>Nematocera</taxon>
        <taxon>Culicoidea</taxon>
        <taxon>Culicidae</taxon>
        <taxon>Anophelinae</taxon>
        <taxon>Anopheles</taxon>
    </lineage>
</organism>
<dbReference type="Proteomes" id="UP000030765">
    <property type="component" value="Unassembled WGS sequence"/>
</dbReference>
<evidence type="ECO:0000259" key="3">
    <source>
        <dbReference type="SMART" id="SM00322"/>
    </source>
</evidence>
<sequence length="492" mass="56191">MADQETNGYNDEASDFKRKSNASLRDIDQEDDAEETTKQSEKAQEYIRNILSERVTLGRKYPIADRLLEKGKQKYCFPNGSVVFYVFALPFVEVETVQKSGKPPARRYIDIYREKPIKVQVKVLVPVKEHPKFNFVGKLLGPKGNSLKRLQEETMCKMAILGRGSMKDRKKEEELRLAMDPKYAHLNDDLHVEINALGPPAEAHARIAYALAEVRKFLIPDSNDFIRQEQMREMLEDPECELPIKKGYKKSLVSSLPPAIDHPPPSAMLSSPPIPPSSRVLHPQKKVLSILDKARAAMEENHIPRSSSLRYEESRYERGHYESSYPYHPQPPPPPPPRPKYDSSEYEHDYRRDYYRESAPYSGVHHTVDGRSHLETIGIRWDIISRRNRTETSWRSGSAIVPARAILTAFEVNQQSGANEDFKTVTERHRNNVNQGVTIQQLPPTAIANHGNNQPMISIDCSMNCAFPMTNEAYLTRTVAANGTWYTSYAPR</sequence>
<dbReference type="FunFam" id="3.30.1370.10:FF:000052">
    <property type="entry name" value="Kep1, isoform A"/>
    <property type="match status" value="1"/>
</dbReference>
<dbReference type="Pfam" id="PF22675">
    <property type="entry name" value="KH-I_KHDC4-BBP"/>
    <property type="match status" value="1"/>
</dbReference>
<feature type="region of interest" description="Disordered" evidence="2">
    <location>
        <begin position="320"/>
        <end position="346"/>
    </location>
</feature>
<reference evidence="5" key="2">
    <citation type="submission" date="2020-05" db="UniProtKB">
        <authorList>
            <consortium name="EnsemblMetazoa"/>
        </authorList>
    </citation>
    <scope>IDENTIFICATION</scope>
</reference>
<feature type="compositionally biased region" description="Pro residues" evidence="2">
    <location>
        <begin position="260"/>
        <end position="276"/>
    </location>
</feature>
<dbReference type="GO" id="GO:0005634">
    <property type="term" value="C:nucleus"/>
    <property type="evidence" value="ECO:0007669"/>
    <property type="project" value="TreeGrafter"/>
</dbReference>
<dbReference type="EnsemblMetazoa" id="ASIC021712-RA">
    <property type="protein sequence ID" value="ASIC021712-PA"/>
    <property type="gene ID" value="ASIC021712"/>
</dbReference>
<dbReference type="GO" id="GO:0003729">
    <property type="term" value="F:mRNA binding"/>
    <property type="evidence" value="ECO:0007669"/>
    <property type="project" value="TreeGrafter"/>
</dbReference>
<dbReference type="InterPro" id="IPR055256">
    <property type="entry name" value="KH_1_KHDC4/BBP-like"/>
</dbReference>
<dbReference type="InterPro" id="IPR004087">
    <property type="entry name" value="KH_dom"/>
</dbReference>
<dbReference type="PANTHER" id="PTHR11208">
    <property type="entry name" value="RNA-BINDING PROTEIN RELATED"/>
    <property type="match status" value="1"/>
</dbReference>
<evidence type="ECO:0000313" key="5">
    <source>
        <dbReference type="EnsemblMetazoa" id="ASIC021712-PA"/>
    </source>
</evidence>
<dbReference type="SMART" id="SM00322">
    <property type="entry name" value="KH"/>
    <property type="match status" value="1"/>
</dbReference>
<feature type="compositionally biased region" description="Pro residues" evidence="2">
    <location>
        <begin position="328"/>
        <end position="338"/>
    </location>
</feature>